<accession>A0A380TFQ3</accession>
<dbReference type="AlphaFoldDB" id="A0A380TFQ3"/>
<protein>
    <submittedName>
        <fullName evidence="1">Uncharacterized protein</fullName>
    </submittedName>
</protein>
<reference evidence="1" key="1">
    <citation type="submission" date="2018-07" db="EMBL/GenBank/DDBJ databases">
        <authorList>
            <person name="Quirk P.G."/>
            <person name="Krulwich T.A."/>
        </authorList>
    </citation>
    <scope>NUCLEOTIDE SEQUENCE</scope>
</reference>
<name>A0A380TFQ3_9ZZZZ</name>
<evidence type="ECO:0000313" key="1">
    <source>
        <dbReference type="EMBL" id="SUS07265.1"/>
    </source>
</evidence>
<dbReference type="EMBL" id="UIDG01000336">
    <property type="protein sequence ID" value="SUS07265.1"/>
    <property type="molecule type" value="Genomic_DNA"/>
</dbReference>
<sequence>MIIALAAGMVLGIGLQFGVPPDSPADVCAPIVDQALRNYGLSLKDMQDVSWDIDRWNDNYDLPQELQPISGYRFYGRPEQCSEGRLTIALTAQCGISDIRSRSGCRIPGMRYGWF</sequence>
<proteinExistence type="predicted"/>
<organism evidence="1">
    <name type="scientific">metagenome</name>
    <dbReference type="NCBI Taxonomy" id="256318"/>
    <lineage>
        <taxon>unclassified sequences</taxon>
        <taxon>metagenomes</taxon>
    </lineage>
</organism>
<gene>
    <name evidence="1" type="ORF">DF3PB_4000003</name>
</gene>